<keyword evidence="2" id="KW-1185">Reference proteome</keyword>
<accession>A0A1T4L7R3</accession>
<dbReference type="AlphaFoldDB" id="A0A1T4L7R3"/>
<reference evidence="2" key="1">
    <citation type="submission" date="2017-02" db="EMBL/GenBank/DDBJ databases">
        <authorList>
            <person name="Varghese N."/>
            <person name="Submissions S."/>
        </authorList>
    </citation>
    <scope>NUCLEOTIDE SEQUENCE [LARGE SCALE GENOMIC DNA]</scope>
    <source>
        <strain evidence="2">DSM 15739</strain>
    </source>
</reference>
<evidence type="ECO:0000313" key="2">
    <source>
        <dbReference type="Proteomes" id="UP000189941"/>
    </source>
</evidence>
<dbReference type="STRING" id="1121925.SAMN02746011_00980"/>
<dbReference type="OrthoDB" id="2243264at2"/>
<evidence type="ECO:0000313" key="1">
    <source>
        <dbReference type="EMBL" id="SJZ50637.1"/>
    </source>
</evidence>
<sequence length="162" mass="18977">MDLKMFKWLVKEPVIPTIIEIEGRLFPKNAIQTLPLYYLAFEQDNLELYQMNSFFQKKNSEPLLCLRYDQIDSFELGISQKMEIVYSSPSENTYLAVQIVLKDQQSLIFECEDVSVAAQLPPFLEQQHISLIDPLGIVFYFQQNESYHETVSKLLDTLNENR</sequence>
<protein>
    <submittedName>
        <fullName evidence="1">Uncharacterized protein</fullName>
    </submittedName>
</protein>
<dbReference type="RefSeq" id="WP_078755751.1">
    <property type="nucleotide sequence ID" value="NZ_FUWO01000007.1"/>
</dbReference>
<proteinExistence type="predicted"/>
<dbReference type="EMBL" id="FUWO01000007">
    <property type="protein sequence ID" value="SJZ50637.1"/>
    <property type="molecule type" value="Genomic_DNA"/>
</dbReference>
<organism evidence="1 2">
    <name type="scientific">Globicatella sulfidifaciens DSM 15739</name>
    <dbReference type="NCBI Taxonomy" id="1121925"/>
    <lineage>
        <taxon>Bacteria</taxon>
        <taxon>Bacillati</taxon>
        <taxon>Bacillota</taxon>
        <taxon>Bacilli</taxon>
        <taxon>Lactobacillales</taxon>
        <taxon>Aerococcaceae</taxon>
        <taxon>Globicatella</taxon>
    </lineage>
</organism>
<dbReference type="Proteomes" id="UP000189941">
    <property type="component" value="Unassembled WGS sequence"/>
</dbReference>
<gene>
    <name evidence="1" type="ORF">SAMN02746011_00980</name>
</gene>
<name>A0A1T4L7R3_9LACT</name>